<reference evidence="2" key="1">
    <citation type="submission" date="2018-09" db="EMBL/GenBank/DDBJ databases">
        <title>Complete Genome Sequencing of Sulfolobus sp. JCM 16834.</title>
        <authorList>
            <person name="Kato S."/>
            <person name="Itoh T."/>
            <person name="Ohkuma M."/>
        </authorList>
    </citation>
    <scope>NUCLEOTIDE SEQUENCE [LARGE SCALE GENOMIC DNA]</scope>
    <source>
        <strain evidence="2">IC-007</strain>
    </source>
</reference>
<name>A0A510E1Q8_9CREN</name>
<protein>
    <submittedName>
        <fullName evidence="1">Uncharacterized protein</fullName>
    </submittedName>
</protein>
<dbReference type="AlphaFoldDB" id="A0A510E1Q8"/>
<evidence type="ECO:0000313" key="1">
    <source>
        <dbReference type="EMBL" id="BBG26422.1"/>
    </source>
</evidence>
<gene>
    <name evidence="1" type="ORF">IC007_0930</name>
</gene>
<evidence type="ECO:0000313" key="2">
    <source>
        <dbReference type="Proteomes" id="UP000325030"/>
    </source>
</evidence>
<sequence>MKECPVCCKKATYDGLIKHLRMSKDEDHRGLSFKLSETNPKINLGRKEIKDVKP</sequence>
<dbReference type="Proteomes" id="UP000325030">
    <property type="component" value="Chromosome"/>
</dbReference>
<accession>A0A510E1Q8</accession>
<proteinExistence type="predicted"/>
<organism evidence="1 2">
    <name type="scientific">Sulfuracidifex tepidarius</name>
    <dbReference type="NCBI Taxonomy" id="1294262"/>
    <lineage>
        <taxon>Archaea</taxon>
        <taxon>Thermoproteota</taxon>
        <taxon>Thermoprotei</taxon>
        <taxon>Sulfolobales</taxon>
        <taxon>Sulfolobaceae</taxon>
        <taxon>Sulfuracidifex</taxon>
    </lineage>
</organism>
<dbReference type="EMBL" id="AP018930">
    <property type="protein sequence ID" value="BBG26422.1"/>
    <property type="molecule type" value="Genomic_DNA"/>
</dbReference>